<organism evidence="1 2">
    <name type="scientific">Alkalihalobacterium chitinilyticum</name>
    <dbReference type="NCBI Taxonomy" id="2980103"/>
    <lineage>
        <taxon>Bacteria</taxon>
        <taxon>Bacillati</taxon>
        <taxon>Bacillota</taxon>
        <taxon>Bacilli</taxon>
        <taxon>Bacillales</taxon>
        <taxon>Bacillaceae</taxon>
        <taxon>Alkalihalobacterium</taxon>
    </lineage>
</organism>
<proteinExistence type="predicted"/>
<name>A0ABT5VKW4_9BACI</name>
<evidence type="ECO:0000313" key="1">
    <source>
        <dbReference type="EMBL" id="MDE5416090.1"/>
    </source>
</evidence>
<keyword evidence="2" id="KW-1185">Reference proteome</keyword>
<dbReference type="EMBL" id="JAOTPO010000026">
    <property type="protein sequence ID" value="MDE5416090.1"/>
    <property type="molecule type" value="Genomic_DNA"/>
</dbReference>
<gene>
    <name evidence="1" type="ORF">N7Z68_22495</name>
</gene>
<sequence>MKAVQIKRTVKFQTETKVQQMSRSHIGFQKSNLLVQENLSIELQSIVNNVIEGYFNIGEQDRNAYHVLLLIAEHWKKVNIDHFSRSTDYYTVLAKTTDTLLKGLSYNEGGSSHFINDQLVIMNKLANDNGMRATVFLMETNQQEAEVICNQVKKYLVKKGTTGLLYISIYSLVDGNVYKLYDRK</sequence>
<protein>
    <submittedName>
        <fullName evidence="1">Uncharacterized protein</fullName>
    </submittedName>
</protein>
<comment type="caution">
    <text evidence="1">The sequence shown here is derived from an EMBL/GenBank/DDBJ whole genome shotgun (WGS) entry which is preliminary data.</text>
</comment>
<reference evidence="1" key="1">
    <citation type="submission" date="2024-05" db="EMBL/GenBank/DDBJ databases">
        <title>Alkalihalobacillus sp. strain MEB203 novel alkaliphilic bacterium from Lonar Lake, India.</title>
        <authorList>
            <person name="Joshi A."/>
            <person name="Thite S."/>
            <person name="Mengade P."/>
        </authorList>
    </citation>
    <scope>NUCLEOTIDE SEQUENCE</scope>
    <source>
        <strain evidence="1">MEB 203</strain>
    </source>
</reference>
<accession>A0ABT5VKW4</accession>
<dbReference type="Proteomes" id="UP001148125">
    <property type="component" value="Unassembled WGS sequence"/>
</dbReference>
<evidence type="ECO:0000313" key="2">
    <source>
        <dbReference type="Proteomes" id="UP001148125"/>
    </source>
</evidence>
<dbReference type="RefSeq" id="WP_275120677.1">
    <property type="nucleotide sequence ID" value="NZ_JAOTPO010000026.1"/>
</dbReference>